<name>A0A0C3AUG5_SERVB</name>
<dbReference type="Pfam" id="PF00010">
    <property type="entry name" value="HLH"/>
    <property type="match status" value="1"/>
</dbReference>
<gene>
    <name evidence="3" type="ORF">M408DRAFT_23906</name>
</gene>
<evidence type="ECO:0000256" key="1">
    <source>
        <dbReference type="SAM" id="MobiDB-lite"/>
    </source>
</evidence>
<dbReference type="InterPro" id="IPR036638">
    <property type="entry name" value="HLH_DNA-bd_sf"/>
</dbReference>
<evidence type="ECO:0000313" key="3">
    <source>
        <dbReference type="EMBL" id="KIM28200.1"/>
    </source>
</evidence>
<feature type="compositionally biased region" description="Acidic residues" evidence="1">
    <location>
        <begin position="1"/>
        <end position="18"/>
    </location>
</feature>
<evidence type="ECO:0000313" key="4">
    <source>
        <dbReference type="Proteomes" id="UP000054097"/>
    </source>
</evidence>
<feature type="region of interest" description="Disordered" evidence="1">
    <location>
        <begin position="245"/>
        <end position="273"/>
    </location>
</feature>
<dbReference type="SUPFAM" id="SSF47459">
    <property type="entry name" value="HLH, helix-loop-helix DNA-binding domain"/>
    <property type="match status" value="1"/>
</dbReference>
<protein>
    <recommendedName>
        <fullName evidence="2">BHLH domain-containing protein</fullName>
    </recommendedName>
</protein>
<dbReference type="GO" id="GO:0046983">
    <property type="term" value="F:protein dimerization activity"/>
    <property type="evidence" value="ECO:0007669"/>
    <property type="project" value="InterPro"/>
</dbReference>
<reference evidence="4" key="2">
    <citation type="submission" date="2015-01" db="EMBL/GenBank/DDBJ databases">
        <title>Evolutionary Origins and Diversification of the Mycorrhizal Mutualists.</title>
        <authorList>
            <consortium name="DOE Joint Genome Institute"/>
            <consortium name="Mycorrhizal Genomics Consortium"/>
            <person name="Kohler A."/>
            <person name="Kuo A."/>
            <person name="Nagy L.G."/>
            <person name="Floudas D."/>
            <person name="Copeland A."/>
            <person name="Barry K.W."/>
            <person name="Cichocki N."/>
            <person name="Veneault-Fourrey C."/>
            <person name="LaButti K."/>
            <person name="Lindquist E.A."/>
            <person name="Lipzen A."/>
            <person name="Lundell T."/>
            <person name="Morin E."/>
            <person name="Murat C."/>
            <person name="Riley R."/>
            <person name="Ohm R."/>
            <person name="Sun H."/>
            <person name="Tunlid A."/>
            <person name="Henrissat B."/>
            <person name="Grigoriev I.V."/>
            <person name="Hibbett D.S."/>
            <person name="Martin F."/>
        </authorList>
    </citation>
    <scope>NUCLEOTIDE SEQUENCE [LARGE SCALE GENOMIC DNA]</scope>
    <source>
        <strain evidence="4">MAFF 305830</strain>
    </source>
</reference>
<evidence type="ECO:0000259" key="2">
    <source>
        <dbReference type="PROSITE" id="PS50888"/>
    </source>
</evidence>
<dbReference type="PANTHER" id="PTHR46266:SF4">
    <property type="entry name" value="TRANSCRIPTION FACTOR TT8"/>
    <property type="match status" value="1"/>
</dbReference>
<dbReference type="PANTHER" id="PTHR46266">
    <property type="entry name" value="TRANSCRIPTION FACTOR TT8"/>
    <property type="match status" value="1"/>
</dbReference>
<dbReference type="PROSITE" id="PS50888">
    <property type="entry name" value="BHLH"/>
    <property type="match status" value="1"/>
</dbReference>
<feature type="compositionally biased region" description="Low complexity" evidence="1">
    <location>
        <begin position="169"/>
        <end position="193"/>
    </location>
</feature>
<reference evidence="3 4" key="1">
    <citation type="submission" date="2014-04" db="EMBL/GenBank/DDBJ databases">
        <authorList>
            <consortium name="DOE Joint Genome Institute"/>
            <person name="Kuo A."/>
            <person name="Zuccaro A."/>
            <person name="Kohler A."/>
            <person name="Nagy L.G."/>
            <person name="Floudas D."/>
            <person name="Copeland A."/>
            <person name="Barry K.W."/>
            <person name="Cichocki N."/>
            <person name="Veneault-Fourrey C."/>
            <person name="LaButti K."/>
            <person name="Lindquist E.A."/>
            <person name="Lipzen A."/>
            <person name="Lundell T."/>
            <person name="Morin E."/>
            <person name="Murat C."/>
            <person name="Sun H."/>
            <person name="Tunlid A."/>
            <person name="Henrissat B."/>
            <person name="Grigoriev I.V."/>
            <person name="Hibbett D.S."/>
            <person name="Martin F."/>
            <person name="Nordberg H.P."/>
            <person name="Cantor M.N."/>
            <person name="Hua S.X."/>
        </authorList>
    </citation>
    <scope>NUCLEOTIDE SEQUENCE [LARGE SCALE GENOMIC DNA]</scope>
    <source>
        <strain evidence="3 4">MAFF 305830</strain>
    </source>
</reference>
<dbReference type="EMBL" id="KN824294">
    <property type="protein sequence ID" value="KIM28200.1"/>
    <property type="molecule type" value="Genomic_DNA"/>
</dbReference>
<sequence length="273" mass="29778">MSDDEIMSTMDVETDDNDGEYHPRGSPAPPAESSASTKQQQRKRGRKPNPNQSIRSAREAARKANHSVIEKKRREKINQALTELRTLVPADDTAAVTNGTKDFKLEVLVRTVTHLKHLVSRINQLESATAVTPTQDKSARNQTALALPAPCKRCFERDRKDSKGHSVELPPVSSLLTGLPSPPSSGSLASSPVHADVPSLHLPGSTMSLSRIAENGSDTAPPYLPHEQAAYSLLHMSVEQRAAYTPGSLLGMSTTSRRSREHNRSQNGQVNQR</sequence>
<dbReference type="SMART" id="SM00353">
    <property type="entry name" value="HLH"/>
    <property type="match status" value="1"/>
</dbReference>
<dbReference type="HOGENOM" id="CLU_1020013_0_0_1"/>
<dbReference type="OrthoDB" id="690068at2759"/>
<dbReference type="AlphaFoldDB" id="A0A0C3AUG5"/>
<dbReference type="STRING" id="933852.A0A0C3AUG5"/>
<feature type="domain" description="BHLH" evidence="2">
    <location>
        <begin position="61"/>
        <end position="118"/>
    </location>
</feature>
<organism evidence="3 4">
    <name type="scientific">Serendipita vermifera MAFF 305830</name>
    <dbReference type="NCBI Taxonomy" id="933852"/>
    <lineage>
        <taxon>Eukaryota</taxon>
        <taxon>Fungi</taxon>
        <taxon>Dikarya</taxon>
        <taxon>Basidiomycota</taxon>
        <taxon>Agaricomycotina</taxon>
        <taxon>Agaricomycetes</taxon>
        <taxon>Sebacinales</taxon>
        <taxon>Serendipitaceae</taxon>
        <taxon>Serendipita</taxon>
    </lineage>
</organism>
<dbReference type="Proteomes" id="UP000054097">
    <property type="component" value="Unassembled WGS sequence"/>
</dbReference>
<feature type="region of interest" description="Disordered" evidence="1">
    <location>
        <begin position="157"/>
        <end position="193"/>
    </location>
</feature>
<dbReference type="Gene3D" id="4.10.280.10">
    <property type="entry name" value="Helix-loop-helix DNA-binding domain"/>
    <property type="match status" value="1"/>
</dbReference>
<feature type="compositionally biased region" description="Basic and acidic residues" evidence="1">
    <location>
        <begin position="56"/>
        <end position="72"/>
    </location>
</feature>
<dbReference type="InterPro" id="IPR011598">
    <property type="entry name" value="bHLH_dom"/>
</dbReference>
<feature type="region of interest" description="Disordered" evidence="1">
    <location>
        <begin position="1"/>
        <end position="74"/>
    </location>
</feature>
<accession>A0A0C3AUG5</accession>
<feature type="compositionally biased region" description="Basic and acidic residues" evidence="1">
    <location>
        <begin position="157"/>
        <end position="166"/>
    </location>
</feature>
<keyword evidence="4" id="KW-1185">Reference proteome</keyword>
<proteinExistence type="predicted"/>